<dbReference type="GO" id="GO:0005737">
    <property type="term" value="C:cytoplasm"/>
    <property type="evidence" value="ECO:0007669"/>
    <property type="project" value="InterPro"/>
</dbReference>
<reference evidence="13" key="1">
    <citation type="submission" date="2011-08" db="EMBL/GenBank/DDBJ databases">
        <authorList>
            <person name="Rombauts S."/>
        </authorList>
    </citation>
    <scope>NUCLEOTIDE SEQUENCE</scope>
    <source>
        <strain evidence="13">London</strain>
    </source>
</reference>
<dbReference type="PROSITE" id="PS50263">
    <property type="entry name" value="CN_HYDROLASE"/>
    <property type="match status" value="1"/>
</dbReference>
<name>T1K1L1_TETUR</name>
<comment type="catalytic activity">
    <reaction evidence="10">
        <text>deamido-NAD(+) + L-glutamine + ATP + H2O = L-glutamate + AMP + diphosphate + NAD(+) + H(+)</text>
        <dbReference type="Rhea" id="RHEA:24384"/>
        <dbReference type="ChEBI" id="CHEBI:15377"/>
        <dbReference type="ChEBI" id="CHEBI:15378"/>
        <dbReference type="ChEBI" id="CHEBI:29985"/>
        <dbReference type="ChEBI" id="CHEBI:30616"/>
        <dbReference type="ChEBI" id="CHEBI:33019"/>
        <dbReference type="ChEBI" id="CHEBI:57540"/>
        <dbReference type="ChEBI" id="CHEBI:58359"/>
        <dbReference type="ChEBI" id="CHEBI:58437"/>
        <dbReference type="ChEBI" id="CHEBI:456215"/>
        <dbReference type="EC" id="6.3.5.1"/>
    </reaction>
</comment>
<evidence type="ECO:0000256" key="9">
    <source>
        <dbReference type="ARBA" id="ARBA00030681"/>
    </source>
</evidence>
<dbReference type="HAMAP" id="MF_02090">
    <property type="entry name" value="NadE_glutamine_dep"/>
    <property type="match status" value="1"/>
</dbReference>
<dbReference type="AlphaFoldDB" id="T1K1L1"/>
<dbReference type="GO" id="GO:0009435">
    <property type="term" value="P:NAD+ biosynthetic process"/>
    <property type="evidence" value="ECO:0007669"/>
    <property type="project" value="UniProtKB-UniRule"/>
</dbReference>
<dbReference type="Pfam" id="PF00795">
    <property type="entry name" value="CN_hydrolase"/>
    <property type="match status" value="1"/>
</dbReference>
<dbReference type="eggNOG" id="KOG2303">
    <property type="taxonomic scope" value="Eukaryota"/>
</dbReference>
<keyword evidence="5 10" id="KW-0436">Ligase</keyword>
<dbReference type="InterPro" id="IPR014729">
    <property type="entry name" value="Rossmann-like_a/b/a_fold"/>
</dbReference>
<evidence type="ECO:0000313" key="12">
    <source>
        <dbReference type="EnsemblMetazoa" id="tetur04g01780.1"/>
    </source>
</evidence>
<evidence type="ECO:0000259" key="11">
    <source>
        <dbReference type="PROSITE" id="PS50263"/>
    </source>
</evidence>
<dbReference type="OrthoDB" id="2020662at2759"/>
<dbReference type="KEGG" id="tut:107359750"/>
<organism evidence="12 13">
    <name type="scientific">Tetranychus urticae</name>
    <name type="common">Two-spotted spider mite</name>
    <dbReference type="NCBI Taxonomy" id="32264"/>
    <lineage>
        <taxon>Eukaryota</taxon>
        <taxon>Metazoa</taxon>
        <taxon>Ecdysozoa</taxon>
        <taxon>Arthropoda</taxon>
        <taxon>Chelicerata</taxon>
        <taxon>Arachnida</taxon>
        <taxon>Acari</taxon>
        <taxon>Acariformes</taxon>
        <taxon>Trombidiformes</taxon>
        <taxon>Prostigmata</taxon>
        <taxon>Eleutherengona</taxon>
        <taxon>Raphignathae</taxon>
        <taxon>Tetranychoidea</taxon>
        <taxon>Tetranychidae</taxon>
        <taxon>Tetranychus</taxon>
    </lineage>
</organism>
<reference evidence="12" key="2">
    <citation type="submission" date="2015-06" db="UniProtKB">
        <authorList>
            <consortium name="EnsemblMetazoa"/>
        </authorList>
    </citation>
    <scope>IDENTIFICATION</scope>
</reference>
<dbReference type="InterPro" id="IPR036526">
    <property type="entry name" value="C-N_Hydrolase_sf"/>
</dbReference>
<sequence>MSKIGVAVFTLNQLALDFVGNRDRIVKSIHIAKENGASLRVGPELEISGYSCEDAFFESDTVFHSWEIVAEIIQNDFRDIIIDLGMPVYKDGSLYNCRIILLNNKILMIRPKTKLADGGNYRESRWFTAWGDPTGSSIQWFPLPSFISVLTHQKYVPFGSDIILEIIQPDINYSVSESFAVKIGFEMCEEMWVADASNVSLFGEKGVHIIANGSGSYWEIRKLDRALDLMKTATSKSGGLYAFSNLIGCDGARICFYGRSLQVLNGKVVSKTTTTDTFLRDVDFAIYKLDPLDIINYRQQFNVRSLSHRNVGSRLNYYANQSKLSEPESGLVDYPKDLTISIFNFNLFQTPLSSNIPCHLESITPEQEIIMYGSLWLWDYLRRCHSWCKGFIVPLSGGLDSASVACLVYCMSSFIYKHAKNQSLIENDSEFMTSLTSILGTPFKNIKGPKDICRKLLRCVYLKTNYSGKASEERAERLAKLCGAEFYSVNFTEIYKSVDSLTSKALNRAVPKSIPLRLQNLQARLRMVLTYDLSECNRLVLASGNVDEALVGYLTKYDCSSADLNPIGSLSKRDLRRFLSYIKDKILTEDKEVLDLILNAIPSAELTGENQSDEDDLGLTYDELSLFGRLRRGEFGACGPYSLFCKLLENAEQYNQPSDPVILSNKVKRFFTLHARNRHKQTVLTPSLHAETFSPDDNRFDQRQFLFDTNWTLQFKTIDEKVAALQKAKEV</sequence>
<dbReference type="Gene3D" id="3.60.110.10">
    <property type="entry name" value="Carbon-nitrogen hydrolase"/>
    <property type="match status" value="1"/>
</dbReference>
<dbReference type="PANTHER" id="PTHR23090:SF9">
    <property type="entry name" value="GLUTAMINE-DEPENDENT NAD(+) SYNTHETASE"/>
    <property type="match status" value="1"/>
</dbReference>
<dbReference type="InterPro" id="IPR003694">
    <property type="entry name" value="NAD_synthase"/>
</dbReference>
<evidence type="ECO:0000256" key="2">
    <source>
        <dbReference type="ARBA" id="ARBA00007145"/>
    </source>
</evidence>
<dbReference type="GO" id="GO:0004359">
    <property type="term" value="F:glutaminase activity"/>
    <property type="evidence" value="ECO:0007669"/>
    <property type="project" value="InterPro"/>
</dbReference>
<dbReference type="HOGENOM" id="CLU_011884_2_0_1"/>
<evidence type="ECO:0000256" key="4">
    <source>
        <dbReference type="ARBA" id="ARBA00017309"/>
    </source>
</evidence>
<dbReference type="EC" id="6.3.5.1" evidence="3 10"/>
<dbReference type="Pfam" id="PF02540">
    <property type="entry name" value="NAD_synthase"/>
    <property type="match status" value="1"/>
</dbReference>
<keyword evidence="7 10" id="KW-0067">ATP-binding</keyword>
<dbReference type="CDD" id="cd00553">
    <property type="entry name" value="NAD_synthase"/>
    <property type="match status" value="1"/>
</dbReference>
<dbReference type="Gene3D" id="3.40.50.620">
    <property type="entry name" value="HUPs"/>
    <property type="match status" value="1"/>
</dbReference>
<dbReference type="CDD" id="cd07570">
    <property type="entry name" value="GAT_Gln-NAD-synth"/>
    <property type="match status" value="1"/>
</dbReference>
<keyword evidence="13" id="KW-1185">Reference proteome</keyword>
<dbReference type="InterPro" id="IPR014445">
    <property type="entry name" value="Gln-dep_NAD_synthase"/>
</dbReference>
<proteinExistence type="inferred from homology"/>
<evidence type="ECO:0000256" key="6">
    <source>
        <dbReference type="ARBA" id="ARBA00022741"/>
    </source>
</evidence>
<evidence type="ECO:0000313" key="13">
    <source>
        <dbReference type="Proteomes" id="UP000015104"/>
    </source>
</evidence>
<dbReference type="SUPFAM" id="SSF52402">
    <property type="entry name" value="Adenine nucleotide alpha hydrolases-like"/>
    <property type="match status" value="1"/>
</dbReference>
<comment type="pathway">
    <text evidence="1 10">Cofactor biosynthesis; NAD(+) biosynthesis; NAD(+) from deamido-NAD(+) (L-Gln route): step 1/1.</text>
</comment>
<evidence type="ECO:0000256" key="7">
    <source>
        <dbReference type="ARBA" id="ARBA00022840"/>
    </source>
</evidence>
<dbReference type="PANTHER" id="PTHR23090">
    <property type="entry name" value="NH 3 /GLUTAMINE-DEPENDENT NAD + SYNTHETASE"/>
    <property type="match status" value="1"/>
</dbReference>
<dbReference type="SUPFAM" id="SSF56317">
    <property type="entry name" value="Carbon-nitrogen hydrolase"/>
    <property type="match status" value="1"/>
</dbReference>
<dbReference type="FunFam" id="3.40.50.620:FF:000036">
    <property type="entry name" value="Glutamine-dependent NAD(+) synthetase"/>
    <property type="match status" value="1"/>
</dbReference>
<dbReference type="InterPro" id="IPR003010">
    <property type="entry name" value="C-N_Hydrolase"/>
</dbReference>
<feature type="domain" description="CN hydrolase" evidence="11">
    <location>
        <begin position="4"/>
        <end position="286"/>
    </location>
</feature>
<dbReference type="EnsemblMetazoa" id="tetur04g01780.1">
    <property type="protein sequence ID" value="tetur04g01780.1"/>
    <property type="gene ID" value="tetur04g01780"/>
</dbReference>
<keyword evidence="8 10" id="KW-0520">NAD</keyword>
<dbReference type="NCBIfam" id="TIGR00552">
    <property type="entry name" value="nadE"/>
    <property type="match status" value="1"/>
</dbReference>
<dbReference type="GO" id="GO:0005524">
    <property type="term" value="F:ATP binding"/>
    <property type="evidence" value="ECO:0007669"/>
    <property type="project" value="UniProtKB-UniRule"/>
</dbReference>
<dbReference type="PIRSF" id="PIRSF006630">
    <property type="entry name" value="NADS_GAT"/>
    <property type="match status" value="1"/>
</dbReference>
<dbReference type="UniPathway" id="UPA00253">
    <property type="reaction ID" value="UER00334"/>
</dbReference>
<dbReference type="EMBL" id="CAEY01001352">
    <property type="status" value="NOT_ANNOTATED_CDS"/>
    <property type="molecule type" value="Genomic_DNA"/>
</dbReference>
<dbReference type="OMA" id="TSQEVCN"/>
<dbReference type="InterPro" id="IPR022310">
    <property type="entry name" value="NAD/GMP_synthase"/>
</dbReference>
<evidence type="ECO:0000256" key="8">
    <source>
        <dbReference type="ARBA" id="ARBA00023027"/>
    </source>
</evidence>
<comment type="similarity">
    <text evidence="2 10">In the C-terminal section; belongs to the NAD synthetase family.</text>
</comment>
<evidence type="ECO:0000256" key="5">
    <source>
        <dbReference type="ARBA" id="ARBA00022598"/>
    </source>
</evidence>
<accession>T1K1L1</accession>
<evidence type="ECO:0000256" key="1">
    <source>
        <dbReference type="ARBA" id="ARBA00005188"/>
    </source>
</evidence>
<gene>
    <name evidence="12" type="primary">107359750</name>
</gene>
<dbReference type="Proteomes" id="UP000015104">
    <property type="component" value="Unassembled WGS sequence"/>
</dbReference>
<dbReference type="STRING" id="32264.T1K1L1"/>
<evidence type="ECO:0000256" key="3">
    <source>
        <dbReference type="ARBA" id="ARBA00012743"/>
    </source>
</evidence>
<keyword evidence="6 10" id="KW-0547">Nucleotide-binding</keyword>
<dbReference type="GO" id="GO:0003952">
    <property type="term" value="F:NAD+ synthase (glutamine-hydrolyzing) activity"/>
    <property type="evidence" value="ECO:0007669"/>
    <property type="project" value="UniProtKB-UniRule"/>
</dbReference>
<evidence type="ECO:0000256" key="10">
    <source>
        <dbReference type="PIRNR" id="PIRNR006630"/>
    </source>
</evidence>
<protein>
    <recommendedName>
        <fullName evidence="4 10">Glutamine-dependent NAD(+) synthetase</fullName>
        <ecNumber evidence="3 10">6.3.5.1</ecNumber>
    </recommendedName>
    <alternativeName>
        <fullName evidence="9 10">NAD(+) synthase [glutamine-hydrolyzing]</fullName>
    </alternativeName>
</protein>